<dbReference type="AlphaFoldDB" id="A0A015M1Y9"/>
<evidence type="ECO:0000256" key="4">
    <source>
        <dbReference type="ARBA" id="ARBA00022840"/>
    </source>
</evidence>
<dbReference type="EMBL" id="JEMT01025836">
    <property type="protein sequence ID" value="EXX60868.1"/>
    <property type="molecule type" value="Genomic_DNA"/>
</dbReference>
<dbReference type="InterPro" id="IPR051681">
    <property type="entry name" value="Ser/Thr_Kinases-Pseudokinases"/>
</dbReference>
<dbReference type="InterPro" id="IPR000719">
    <property type="entry name" value="Prot_kinase_dom"/>
</dbReference>
<dbReference type="InterPro" id="IPR011009">
    <property type="entry name" value="Kinase-like_dom_sf"/>
</dbReference>
<evidence type="ECO:0000313" key="6">
    <source>
        <dbReference type="EMBL" id="EXX60868.1"/>
    </source>
</evidence>
<dbReference type="PANTHER" id="PTHR44329">
    <property type="entry name" value="SERINE/THREONINE-PROTEIN KINASE TNNI3K-RELATED"/>
    <property type="match status" value="1"/>
</dbReference>
<dbReference type="GO" id="GO:0005524">
    <property type="term" value="F:ATP binding"/>
    <property type="evidence" value="ECO:0007669"/>
    <property type="project" value="UniProtKB-KW"/>
</dbReference>
<keyword evidence="4" id="KW-0067">ATP-binding</keyword>
<dbReference type="PRINTS" id="PR00109">
    <property type="entry name" value="TYRKINASE"/>
</dbReference>
<name>A0A015M1Y9_RHIIW</name>
<reference evidence="6 7" key="1">
    <citation type="submission" date="2014-02" db="EMBL/GenBank/DDBJ databases">
        <title>Single nucleus genome sequencing reveals high similarity among nuclei of an endomycorrhizal fungus.</title>
        <authorList>
            <person name="Lin K."/>
            <person name="Geurts R."/>
            <person name="Zhang Z."/>
            <person name="Limpens E."/>
            <person name="Saunders D.G."/>
            <person name="Mu D."/>
            <person name="Pang E."/>
            <person name="Cao H."/>
            <person name="Cha H."/>
            <person name="Lin T."/>
            <person name="Zhou Q."/>
            <person name="Shang Y."/>
            <person name="Li Y."/>
            <person name="Ivanov S."/>
            <person name="Sharma T."/>
            <person name="Velzen R.V."/>
            <person name="Ruijter N.D."/>
            <person name="Aanen D.K."/>
            <person name="Win J."/>
            <person name="Kamoun S."/>
            <person name="Bisseling T."/>
            <person name="Huang S."/>
        </authorList>
    </citation>
    <scope>NUCLEOTIDE SEQUENCE [LARGE SCALE GENOMIC DNA]</scope>
    <source>
        <strain evidence="7">DAOM197198w</strain>
    </source>
</reference>
<dbReference type="Proteomes" id="UP000022910">
    <property type="component" value="Unassembled WGS sequence"/>
</dbReference>
<protein>
    <submittedName>
        <fullName evidence="6">Skm1p</fullName>
    </submittedName>
</protein>
<dbReference type="SMR" id="A0A015M1Y9"/>
<dbReference type="SUPFAM" id="SSF56112">
    <property type="entry name" value="Protein kinase-like (PK-like)"/>
    <property type="match status" value="1"/>
</dbReference>
<dbReference type="Pfam" id="PF07714">
    <property type="entry name" value="PK_Tyr_Ser-Thr"/>
    <property type="match status" value="1"/>
</dbReference>
<sequence>MGRLRYSYTCGVCNFKTKTIPCTKCTKYERHNNFDSGYKNVDDMIIASQSHAKDDRDFLEWIEFSQLRILETLDEGGFGTVYKAKWLDGLPMDASDVGRAWNRSHFNYVVAVKFFHNNKDFLKEFTNIYKMVRKFSEENEFPSNIVHYYGATYDYDNEHYGIVMEYYSHTSLINHLTYNWQEIYWMEKLYILRDISYGLHTLHSQNLIHGDLHSGNVMIDYTDESDIAFLGDLGFCRFEETVITNNCFNGVIPFIAPEIFEGFPYSKKADIYSFGMIMYHISTNKAPFYYRAHDTKLAKQISNGLRPKVYQEDGIPRCFVNLMRNCWNSDVRSRPNAYTLYEKFNSWIEYSEAFEDMEWNITEPSIYHRKAVYTSRSWWQ</sequence>
<evidence type="ECO:0000256" key="1">
    <source>
        <dbReference type="ARBA" id="ARBA00022679"/>
    </source>
</evidence>
<keyword evidence="2" id="KW-0547">Nucleotide-binding</keyword>
<keyword evidence="1" id="KW-0808">Transferase</keyword>
<dbReference type="PANTHER" id="PTHR44329:SF288">
    <property type="entry name" value="MITOGEN-ACTIVATED PROTEIN KINASE KINASE KINASE 20"/>
    <property type="match status" value="1"/>
</dbReference>
<dbReference type="PROSITE" id="PS50011">
    <property type="entry name" value="PROTEIN_KINASE_DOM"/>
    <property type="match status" value="1"/>
</dbReference>
<gene>
    <name evidence="6" type="ORF">RirG_176050</name>
</gene>
<dbReference type="OrthoDB" id="346907at2759"/>
<organism evidence="6 7">
    <name type="scientific">Rhizophagus irregularis (strain DAOM 197198w)</name>
    <name type="common">Glomus intraradices</name>
    <dbReference type="NCBI Taxonomy" id="1432141"/>
    <lineage>
        <taxon>Eukaryota</taxon>
        <taxon>Fungi</taxon>
        <taxon>Fungi incertae sedis</taxon>
        <taxon>Mucoromycota</taxon>
        <taxon>Glomeromycotina</taxon>
        <taxon>Glomeromycetes</taxon>
        <taxon>Glomerales</taxon>
        <taxon>Glomeraceae</taxon>
        <taxon>Rhizophagus</taxon>
    </lineage>
</organism>
<dbReference type="GO" id="GO:0004674">
    <property type="term" value="F:protein serine/threonine kinase activity"/>
    <property type="evidence" value="ECO:0007669"/>
    <property type="project" value="TreeGrafter"/>
</dbReference>
<keyword evidence="3" id="KW-0418">Kinase</keyword>
<keyword evidence="7" id="KW-1185">Reference proteome</keyword>
<accession>A0A015M1Y9</accession>
<evidence type="ECO:0000256" key="2">
    <source>
        <dbReference type="ARBA" id="ARBA00022741"/>
    </source>
</evidence>
<evidence type="ECO:0000256" key="3">
    <source>
        <dbReference type="ARBA" id="ARBA00022777"/>
    </source>
</evidence>
<evidence type="ECO:0000313" key="7">
    <source>
        <dbReference type="Proteomes" id="UP000022910"/>
    </source>
</evidence>
<dbReference type="Gene3D" id="1.10.510.10">
    <property type="entry name" value="Transferase(Phosphotransferase) domain 1"/>
    <property type="match status" value="1"/>
</dbReference>
<evidence type="ECO:0000259" key="5">
    <source>
        <dbReference type="PROSITE" id="PS50011"/>
    </source>
</evidence>
<feature type="domain" description="Protein kinase" evidence="5">
    <location>
        <begin position="67"/>
        <end position="348"/>
    </location>
</feature>
<dbReference type="InterPro" id="IPR001245">
    <property type="entry name" value="Ser-Thr/Tyr_kinase_cat_dom"/>
</dbReference>
<proteinExistence type="predicted"/>
<comment type="caution">
    <text evidence="6">The sequence shown here is derived from an EMBL/GenBank/DDBJ whole genome shotgun (WGS) entry which is preliminary data.</text>
</comment>